<evidence type="ECO:0000313" key="6">
    <source>
        <dbReference type="EnsemblPlants" id="TuG1812S0003463500.01.T01.s_cds22901"/>
    </source>
</evidence>
<feature type="domain" description="Reverse transcriptase Ty1/copia-type" evidence="4">
    <location>
        <begin position="256"/>
        <end position="362"/>
    </location>
</feature>
<feature type="compositionally biased region" description="Pro residues" evidence="3">
    <location>
        <begin position="181"/>
        <end position="197"/>
    </location>
</feature>
<evidence type="ECO:0000256" key="3">
    <source>
        <dbReference type="SAM" id="MobiDB-lite"/>
    </source>
</evidence>
<evidence type="ECO:0000313" key="7">
    <source>
        <dbReference type="Proteomes" id="UP000015106"/>
    </source>
</evidence>
<evidence type="ECO:0000256" key="1">
    <source>
        <dbReference type="ARBA" id="ARBA00022723"/>
    </source>
</evidence>
<name>A0A8R7RGG2_TRIUA</name>
<dbReference type="PANTHER" id="PTHR42648:SF26">
    <property type="entry name" value="INTEGRASE CATALYTIC DOMAIN-CONTAINING PROTEIN"/>
    <property type="match status" value="1"/>
</dbReference>
<keyword evidence="1" id="KW-0479">Metal-binding</keyword>
<feature type="compositionally biased region" description="Low complexity" evidence="3">
    <location>
        <begin position="128"/>
        <end position="141"/>
    </location>
</feature>
<feature type="region of interest" description="Disordered" evidence="3">
    <location>
        <begin position="128"/>
        <end position="200"/>
    </location>
</feature>
<dbReference type="PANTHER" id="PTHR42648">
    <property type="entry name" value="TRANSPOSASE, PUTATIVE-RELATED"/>
    <property type="match status" value="1"/>
</dbReference>
<sequence>MNDMLRTLLIQASMPIAYWVEALRTATFLLDLRPYKSNPSSTPYISLHNSPPPYDTLRVFGCLYYLNLTATTPHKLAPRSTPCVFLGYPDEHRGYCCLDLSSGRIIISCHVTFDEQSFPFATLHATSTLPHPNSSSPSSRPLFAITDNPAPTQATTTHEPPTPPAPPSPPPPPYTASTTPPHTPPLPAKAIPVPIPQNPHKMTTRAKRGFGIPARRLNLLASTSTISPVPKTYRSALHDPHWLEAMRSEFDAFKQNDTWELVPRPPSCNVVSGKWLFRHKFHADGSLARYKARWVCGGFSQQPGINYDETFSPVVKPSTIRAILSIATSSLWPIHQLDVKNAFLHGTLTETVYCQQPQGFEDPSFPDHV</sequence>
<evidence type="ECO:0008006" key="8">
    <source>
        <dbReference type="Google" id="ProtNLM"/>
    </source>
</evidence>
<feature type="compositionally biased region" description="Low complexity" evidence="3">
    <location>
        <begin position="149"/>
        <end position="159"/>
    </location>
</feature>
<dbReference type="EnsemblPlants" id="TuG1812S0003463500.01.T01">
    <property type="protein sequence ID" value="TuG1812S0003463500.01.T01.s_cds22901"/>
    <property type="gene ID" value="TuG1812S0003463500.01"/>
</dbReference>
<dbReference type="Pfam" id="PF25597">
    <property type="entry name" value="SH3_retrovirus"/>
    <property type="match status" value="1"/>
</dbReference>
<feature type="compositionally biased region" description="Pro residues" evidence="3">
    <location>
        <begin position="160"/>
        <end position="174"/>
    </location>
</feature>
<dbReference type="GO" id="GO:0016787">
    <property type="term" value="F:hydrolase activity"/>
    <property type="evidence" value="ECO:0007669"/>
    <property type="project" value="UniProtKB-KW"/>
</dbReference>
<dbReference type="InterPro" id="IPR039537">
    <property type="entry name" value="Retrotran_Ty1/copia-like"/>
</dbReference>
<reference evidence="7" key="1">
    <citation type="journal article" date="2013" name="Nature">
        <title>Draft genome of the wheat A-genome progenitor Triticum urartu.</title>
        <authorList>
            <person name="Ling H.Q."/>
            <person name="Zhao S."/>
            <person name="Liu D."/>
            <person name="Wang J."/>
            <person name="Sun H."/>
            <person name="Zhang C."/>
            <person name="Fan H."/>
            <person name="Li D."/>
            <person name="Dong L."/>
            <person name="Tao Y."/>
            <person name="Gao C."/>
            <person name="Wu H."/>
            <person name="Li Y."/>
            <person name="Cui Y."/>
            <person name="Guo X."/>
            <person name="Zheng S."/>
            <person name="Wang B."/>
            <person name="Yu K."/>
            <person name="Liang Q."/>
            <person name="Yang W."/>
            <person name="Lou X."/>
            <person name="Chen J."/>
            <person name="Feng M."/>
            <person name="Jian J."/>
            <person name="Zhang X."/>
            <person name="Luo G."/>
            <person name="Jiang Y."/>
            <person name="Liu J."/>
            <person name="Wang Z."/>
            <person name="Sha Y."/>
            <person name="Zhang B."/>
            <person name="Wu H."/>
            <person name="Tang D."/>
            <person name="Shen Q."/>
            <person name="Xue P."/>
            <person name="Zou S."/>
            <person name="Wang X."/>
            <person name="Liu X."/>
            <person name="Wang F."/>
            <person name="Yang Y."/>
            <person name="An X."/>
            <person name="Dong Z."/>
            <person name="Zhang K."/>
            <person name="Zhang X."/>
            <person name="Luo M.C."/>
            <person name="Dvorak J."/>
            <person name="Tong Y."/>
            <person name="Wang J."/>
            <person name="Yang H."/>
            <person name="Li Z."/>
            <person name="Wang D."/>
            <person name="Zhang A."/>
            <person name="Wang J."/>
        </authorList>
    </citation>
    <scope>NUCLEOTIDE SEQUENCE</scope>
    <source>
        <strain evidence="7">cv. G1812</strain>
    </source>
</reference>
<dbReference type="Proteomes" id="UP000015106">
    <property type="component" value="Unassembled WGS sequence"/>
</dbReference>
<dbReference type="AlphaFoldDB" id="A0A8R7RGG2"/>
<dbReference type="Pfam" id="PF07727">
    <property type="entry name" value="RVT_2"/>
    <property type="match status" value="1"/>
</dbReference>
<feature type="domain" description="Retroviral polymerase SH3-like" evidence="5">
    <location>
        <begin position="62"/>
        <end position="122"/>
    </location>
</feature>
<dbReference type="InterPro" id="IPR057670">
    <property type="entry name" value="SH3_retrovirus"/>
</dbReference>
<dbReference type="Gramene" id="TuG1812S0003463500.01.T01">
    <property type="protein sequence ID" value="TuG1812S0003463500.01.T01.s_cds22901"/>
    <property type="gene ID" value="TuG1812S0003463500.01"/>
</dbReference>
<evidence type="ECO:0000259" key="5">
    <source>
        <dbReference type="Pfam" id="PF25597"/>
    </source>
</evidence>
<dbReference type="GO" id="GO:0046872">
    <property type="term" value="F:metal ion binding"/>
    <property type="evidence" value="ECO:0007669"/>
    <property type="project" value="UniProtKB-KW"/>
</dbReference>
<reference evidence="6" key="2">
    <citation type="submission" date="2022-06" db="UniProtKB">
        <authorList>
            <consortium name="EnsemblPlants"/>
        </authorList>
    </citation>
    <scope>IDENTIFICATION</scope>
</reference>
<evidence type="ECO:0000259" key="4">
    <source>
        <dbReference type="Pfam" id="PF07727"/>
    </source>
</evidence>
<organism evidence="6 7">
    <name type="scientific">Triticum urartu</name>
    <name type="common">Red wild einkorn</name>
    <name type="synonym">Crithodium urartu</name>
    <dbReference type="NCBI Taxonomy" id="4572"/>
    <lineage>
        <taxon>Eukaryota</taxon>
        <taxon>Viridiplantae</taxon>
        <taxon>Streptophyta</taxon>
        <taxon>Embryophyta</taxon>
        <taxon>Tracheophyta</taxon>
        <taxon>Spermatophyta</taxon>
        <taxon>Magnoliopsida</taxon>
        <taxon>Liliopsida</taxon>
        <taxon>Poales</taxon>
        <taxon>Poaceae</taxon>
        <taxon>BOP clade</taxon>
        <taxon>Pooideae</taxon>
        <taxon>Triticodae</taxon>
        <taxon>Triticeae</taxon>
        <taxon>Triticinae</taxon>
        <taxon>Triticum</taxon>
    </lineage>
</organism>
<proteinExistence type="predicted"/>
<dbReference type="InterPro" id="IPR013103">
    <property type="entry name" value="RVT_2"/>
</dbReference>
<keyword evidence="2" id="KW-0378">Hydrolase</keyword>
<protein>
    <recommendedName>
        <fullName evidence="8">Reverse transcriptase Ty1/copia-type domain-containing protein</fullName>
    </recommendedName>
</protein>
<accession>A0A8R7RGG2</accession>
<evidence type="ECO:0000256" key="2">
    <source>
        <dbReference type="ARBA" id="ARBA00022801"/>
    </source>
</evidence>
<keyword evidence="7" id="KW-1185">Reference proteome</keyword>